<dbReference type="EMBL" id="BMTU01000003">
    <property type="protein sequence ID" value="GGQ72146.1"/>
    <property type="molecule type" value="Genomic_DNA"/>
</dbReference>
<dbReference type="AlphaFoldDB" id="A0A918ETY2"/>
<reference evidence="2" key="1">
    <citation type="journal article" date="2014" name="Int. J. Syst. Evol. Microbiol.">
        <title>Complete genome sequence of Corynebacterium casei LMG S-19264T (=DSM 44701T), isolated from a smear-ripened cheese.</title>
        <authorList>
            <consortium name="US DOE Joint Genome Institute (JGI-PGF)"/>
            <person name="Walter F."/>
            <person name="Albersmeier A."/>
            <person name="Kalinowski J."/>
            <person name="Ruckert C."/>
        </authorList>
    </citation>
    <scope>NUCLEOTIDE SEQUENCE</scope>
    <source>
        <strain evidence="2">JCM 4403</strain>
    </source>
</reference>
<name>A0A918ETY2_9ACTN</name>
<evidence type="ECO:0000313" key="2">
    <source>
        <dbReference type="EMBL" id="GGQ72146.1"/>
    </source>
</evidence>
<sequence>MATVAACAVAPPPGTEPTGPDRRPHDAQPPSSGESGAPGDGTARTPSGVGPSPSGPHGSTALRCGPALSSPDGIEAQTCVVAQGDMVRARTYRTYCRNASGEERAVALSLLGPDGRTPLTHCALDTGDEPARCETPRERGTGGFARYTVVAEFADRTPGGRLLLRSGSN</sequence>
<proteinExistence type="predicted"/>
<feature type="compositionally biased region" description="Low complexity" evidence="1">
    <location>
        <begin position="46"/>
        <end position="59"/>
    </location>
</feature>
<reference evidence="2" key="2">
    <citation type="submission" date="2020-09" db="EMBL/GenBank/DDBJ databases">
        <authorList>
            <person name="Sun Q."/>
            <person name="Ohkuma M."/>
        </authorList>
    </citation>
    <scope>NUCLEOTIDE SEQUENCE</scope>
    <source>
        <strain evidence="2">JCM 4403</strain>
    </source>
</reference>
<accession>A0A918ETY2</accession>
<feature type="region of interest" description="Disordered" evidence="1">
    <location>
        <begin position="1"/>
        <end position="69"/>
    </location>
</feature>
<keyword evidence="3" id="KW-1185">Reference proteome</keyword>
<evidence type="ECO:0000313" key="3">
    <source>
        <dbReference type="Proteomes" id="UP000656732"/>
    </source>
</evidence>
<gene>
    <name evidence="2" type="ORF">GCM10010280_17980</name>
</gene>
<dbReference type="Proteomes" id="UP000656732">
    <property type="component" value="Unassembled WGS sequence"/>
</dbReference>
<protein>
    <submittedName>
        <fullName evidence="2">Uncharacterized protein</fullName>
    </submittedName>
</protein>
<evidence type="ECO:0000256" key="1">
    <source>
        <dbReference type="SAM" id="MobiDB-lite"/>
    </source>
</evidence>
<organism evidence="2 3">
    <name type="scientific">Streptomyces pilosus</name>
    <dbReference type="NCBI Taxonomy" id="28893"/>
    <lineage>
        <taxon>Bacteria</taxon>
        <taxon>Bacillati</taxon>
        <taxon>Actinomycetota</taxon>
        <taxon>Actinomycetes</taxon>
        <taxon>Kitasatosporales</taxon>
        <taxon>Streptomycetaceae</taxon>
        <taxon>Streptomyces</taxon>
    </lineage>
</organism>
<dbReference type="RefSeq" id="WP_229846726.1">
    <property type="nucleotide sequence ID" value="NZ_BMTU01000003.1"/>
</dbReference>
<comment type="caution">
    <text evidence="2">The sequence shown here is derived from an EMBL/GenBank/DDBJ whole genome shotgun (WGS) entry which is preliminary data.</text>
</comment>